<dbReference type="EMBL" id="MU863923">
    <property type="protein sequence ID" value="KAK4200163.1"/>
    <property type="molecule type" value="Genomic_DNA"/>
</dbReference>
<name>A0AAN6XG89_9PEZI</name>
<evidence type="ECO:0000313" key="2">
    <source>
        <dbReference type="EMBL" id="KAK4200163.1"/>
    </source>
</evidence>
<feature type="region of interest" description="Disordered" evidence="1">
    <location>
        <begin position="336"/>
        <end position="364"/>
    </location>
</feature>
<evidence type="ECO:0000256" key="1">
    <source>
        <dbReference type="SAM" id="MobiDB-lite"/>
    </source>
</evidence>
<dbReference type="AlphaFoldDB" id="A0AAN6XG89"/>
<sequence length="390" mass="44634">MTSTHHGSNLTGDSIEHNVHPDRVAVMIRDNLPELQSILYSFHSKATGRSWMLTTAFQTPLPTARRPRVYMLGLPLMRAESCDYISAIPRQHVTWLSVTGSGSFVTLNMLKQRLVQTHSLETLHLRNFSERCFEFSGNERLPPLHELVLENYDWQLSREETVNHWDFARLKVLMLFSVKHLEALLRIISQVPHALETMVFDMKWSSDIIPILQALCECSRLHTVVVRLPLKLPTTNMDLLQQLQIPVKDAHDNLAYKLAAGIISYLLRNKVGDKSWQDVYVLFGEWKMWDNAGVHPGYYFKYIGPANGDGIHIQNLNLFNMEALLETMARMASANEEGATTLDDARKKKARQNQPAGQNDDDHGVDFYQEMYGLRYALASKPLDRISLSF</sequence>
<dbReference type="Proteomes" id="UP001303160">
    <property type="component" value="Unassembled WGS sequence"/>
</dbReference>
<reference evidence="2" key="2">
    <citation type="submission" date="2023-05" db="EMBL/GenBank/DDBJ databases">
        <authorList>
            <consortium name="Lawrence Berkeley National Laboratory"/>
            <person name="Steindorff A."/>
            <person name="Hensen N."/>
            <person name="Bonometti L."/>
            <person name="Westerberg I."/>
            <person name="Brannstrom I.O."/>
            <person name="Guillou S."/>
            <person name="Cros-Aarteil S."/>
            <person name="Calhoun S."/>
            <person name="Haridas S."/>
            <person name="Kuo A."/>
            <person name="Mondo S."/>
            <person name="Pangilinan J."/>
            <person name="Riley R."/>
            <person name="Labutti K."/>
            <person name="Andreopoulos B."/>
            <person name="Lipzen A."/>
            <person name="Chen C."/>
            <person name="Yanf M."/>
            <person name="Daum C."/>
            <person name="Ng V."/>
            <person name="Clum A."/>
            <person name="Ohm R."/>
            <person name="Martin F."/>
            <person name="Silar P."/>
            <person name="Natvig D."/>
            <person name="Lalanne C."/>
            <person name="Gautier V."/>
            <person name="Ament-Velasquez S.L."/>
            <person name="Kruys A."/>
            <person name="Hutchinson M.I."/>
            <person name="Powell A.J."/>
            <person name="Barry K."/>
            <person name="Miller A.N."/>
            <person name="Grigoriev I.V."/>
            <person name="Debuchy R."/>
            <person name="Gladieux P."/>
            <person name="Thoren M.H."/>
            <person name="Johannesson H."/>
        </authorList>
    </citation>
    <scope>NUCLEOTIDE SEQUENCE</scope>
    <source>
        <strain evidence="2">CBS 315.58</strain>
    </source>
</reference>
<accession>A0AAN6XG89</accession>
<comment type="caution">
    <text evidence="2">The sequence shown here is derived from an EMBL/GenBank/DDBJ whole genome shotgun (WGS) entry which is preliminary data.</text>
</comment>
<proteinExistence type="predicted"/>
<gene>
    <name evidence="2" type="ORF">QBC40DRAFT_74005</name>
</gene>
<organism evidence="2 3">
    <name type="scientific">Triangularia verruculosa</name>
    <dbReference type="NCBI Taxonomy" id="2587418"/>
    <lineage>
        <taxon>Eukaryota</taxon>
        <taxon>Fungi</taxon>
        <taxon>Dikarya</taxon>
        <taxon>Ascomycota</taxon>
        <taxon>Pezizomycotina</taxon>
        <taxon>Sordariomycetes</taxon>
        <taxon>Sordariomycetidae</taxon>
        <taxon>Sordariales</taxon>
        <taxon>Podosporaceae</taxon>
        <taxon>Triangularia</taxon>
    </lineage>
</organism>
<protein>
    <submittedName>
        <fullName evidence="2">Uncharacterized protein</fullName>
    </submittedName>
</protein>
<keyword evidence="3" id="KW-1185">Reference proteome</keyword>
<evidence type="ECO:0000313" key="3">
    <source>
        <dbReference type="Proteomes" id="UP001303160"/>
    </source>
</evidence>
<reference evidence="2" key="1">
    <citation type="journal article" date="2023" name="Mol. Phylogenet. Evol.">
        <title>Genome-scale phylogeny and comparative genomics of the fungal order Sordariales.</title>
        <authorList>
            <person name="Hensen N."/>
            <person name="Bonometti L."/>
            <person name="Westerberg I."/>
            <person name="Brannstrom I.O."/>
            <person name="Guillou S."/>
            <person name="Cros-Aarteil S."/>
            <person name="Calhoun S."/>
            <person name="Haridas S."/>
            <person name="Kuo A."/>
            <person name="Mondo S."/>
            <person name="Pangilinan J."/>
            <person name="Riley R."/>
            <person name="LaButti K."/>
            <person name="Andreopoulos B."/>
            <person name="Lipzen A."/>
            <person name="Chen C."/>
            <person name="Yan M."/>
            <person name="Daum C."/>
            <person name="Ng V."/>
            <person name="Clum A."/>
            <person name="Steindorff A."/>
            <person name="Ohm R.A."/>
            <person name="Martin F."/>
            <person name="Silar P."/>
            <person name="Natvig D.O."/>
            <person name="Lalanne C."/>
            <person name="Gautier V."/>
            <person name="Ament-Velasquez S.L."/>
            <person name="Kruys A."/>
            <person name="Hutchinson M.I."/>
            <person name="Powell A.J."/>
            <person name="Barry K."/>
            <person name="Miller A.N."/>
            <person name="Grigoriev I.V."/>
            <person name="Debuchy R."/>
            <person name="Gladieux P."/>
            <person name="Hiltunen Thoren M."/>
            <person name="Johannesson H."/>
        </authorList>
    </citation>
    <scope>NUCLEOTIDE SEQUENCE</scope>
    <source>
        <strain evidence="2">CBS 315.58</strain>
    </source>
</reference>